<organism evidence="2">
    <name type="scientific">marine sediment metagenome</name>
    <dbReference type="NCBI Taxonomy" id="412755"/>
    <lineage>
        <taxon>unclassified sequences</taxon>
        <taxon>metagenomes</taxon>
        <taxon>ecological metagenomes</taxon>
    </lineage>
</organism>
<accession>A0A0F9QPQ7</accession>
<proteinExistence type="predicted"/>
<feature type="region of interest" description="Disordered" evidence="1">
    <location>
        <begin position="1"/>
        <end position="20"/>
    </location>
</feature>
<reference evidence="2" key="1">
    <citation type="journal article" date="2015" name="Nature">
        <title>Complex archaea that bridge the gap between prokaryotes and eukaryotes.</title>
        <authorList>
            <person name="Spang A."/>
            <person name="Saw J.H."/>
            <person name="Jorgensen S.L."/>
            <person name="Zaremba-Niedzwiedzka K."/>
            <person name="Martijn J."/>
            <person name="Lind A.E."/>
            <person name="van Eijk R."/>
            <person name="Schleper C."/>
            <person name="Guy L."/>
            <person name="Ettema T.J."/>
        </authorList>
    </citation>
    <scope>NUCLEOTIDE SEQUENCE</scope>
</reference>
<dbReference type="EMBL" id="LAZR01003740">
    <property type="protein sequence ID" value="KKN15146.1"/>
    <property type="molecule type" value="Genomic_DNA"/>
</dbReference>
<name>A0A0F9QPQ7_9ZZZZ</name>
<evidence type="ECO:0000256" key="1">
    <source>
        <dbReference type="SAM" id="MobiDB-lite"/>
    </source>
</evidence>
<dbReference type="AlphaFoldDB" id="A0A0F9QPQ7"/>
<protein>
    <submittedName>
        <fullName evidence="2">Uncharacterized protein</fullName>
    </submittedName>
</protein>
<evidence type="ECO:0000313" key="2">
    <source>
        <dbReference type="EMBL" id="KKN15146.1"/>
    </source>
</evidence>
<sequence>MGSFMIETREEEPPRPKGLQIYSNAPMIDTVDIYDNPINLSDLLGTYKGVLIDFFRGNW</sequence>
<gene>
    <name evidence="2" type="ORF">LCGC14_0988910</name>
</gene>
<comment type="caution">
    <text evidence="2">The sequence shown here is derived from an EMBL/GenBank/DDBJ whole genome shotgun (WGS) entry which is preliminary data.</text>
</comment>